<evidence type="ECO:0000313" key="1">
    <source>
        <dbReference type="EMBL" id="TDE20923.1"/>
    </source>
</evidence>
<reference evidence="1 2" key="1">
    <citation type="submission" date="2019-03" db="EMBL/GenBank/DDBJ databases">
        <title>Draft genome sequences of novel Actinobacteria.</title>
        <authorList>
            <person name="Sahin N."/>
            <person name="Ay H."/>
            <person name="Saygin H."/>
        </authorList>
    </citation>
    <scope>NUCLEOTIDE SEQUENCE [LARGE SCALE GENOMIC DNA]</scope>
    <source>
        <strain evidence="1 2">6K102</strain>
    </source>
</reference>
<dbReference type="Proteomes" id="UP000295136">
    <property type="component" value="Unassembled WGS sequence"/>
</dbReference>
<dbReference type="EMBL" id="SMLD01000302">
    <property type="protein sequence ID" value="TDE20923.1"/>
    <property type="molecule type" value="Genomic_DNA"/>
</dbReference>
<keyword evidence="2" id="KW-1185">Reference proteome</keyword>
<dbReference type="RefSeq" id="WP_166427773.1">
    <property type="nucleotide sequence ID" value="NZ_SMLD01000302.1"/>
</dbReference>
<name>A0A4R5E050_9ACTN</name>
<protein>
    <submittedName>
        <fullName evidence="1">Uncharacterized protein</fullName>
    </submittedName>
</protein>
<gene>
    <name evidence="1" type="ORF">E1295_46870</name>
</gene>
<comment type="caution">
    <text evidence="1">The sequence shown here is derived from an EMBL/GenBank/DDBJ whole genome shotgun (WGS) entry which is preliminary data.</text>
</comment>
<dbReference type="AlphaFoldDB" id="A0A4R5E050"/>
<sequence>MIDKQRLHHQTWLTHRLSELHDDPHQRLLRTFATWHQLPQLRAKAAVKPLTSGSRRVAGEQFHTARIFLTWLDTTGRSLTFCEQADLDAWHALIQDLNDTLGELLLAGRTPAARRPHAGRTPAVEIGHTVAAYTEAIERVLGVPAGSVTLIDATTLHDWLAKE</sequence>
<evidence type="ECO:0000313" key="2">
    <source>
        <dbReference type="Proteomes" id="UP000295136"/>
    </source>
</evidence>
<organism evidence="1 2">
    <name type="scientific">Nonomuraea mesophila</name>
    <dbReference type="NCBI Taxonomy" id="2530382"/>
    <lineage>
        <taxon>Bacteria</taxon>
        <taxon>Bacillati</taxon>
        <taxon>Actinomycetota</taxon>
        <taxon>Actinomycetes</taxon>
        <taxon>Streptosporangiales</taxon>
        <taxon>Streptosporangiaceae</taxon>
        <taxon>Nonomuraea</taxon>
    </lineage>
</organism>
<proteinExistence type="predicted"/>
<accession>A0A4R5E050</accession>